<dbReference type="EMBL" id="RQFD01000023">
    <property type="protein sequence ID" value="TGK45439.1"/>
    <property type="molecule type" value="Genomic_DNA"/>
</dbReference>
<organism evidence="1 2">
    <name type="scientific">Leptospira bouyouniensis</name>
    <dbReference type="NCBI Taxonomy" id="2484911"/>
    <lineage>
        <taxon>Bacteria</taxon>
        <taxon>Pseudomonadati</taxon>
        <taxon>Spirochaetota</taxon>
        <taxon>Spirochaetia</taxon>
        <taxon>Leptospirales</taxon>
        <taxon>Leptospiraceae</taxon>
        <taxon>Leptospira</taxon>
    </lineage>
</organism>
<protein>
    <recommendedName>
        <fullName evidence="3">DUF3822 family protein</fullName>
    </recommendedName>
</protein>
<evidence type="ECO:0008006" key="3">
    <source>
        <dbReference type="Google" id="ProtNLM"/>
    </source>
</evidence>
<dbReference type="Proteomes" id="UP000297617">
    <property type="component" value="Unassembled WGS sequence"/>
</dbReference>
<accession>A0ABY2L212</accession>
<gene>
    <name evidence="1" type="ORF">EHQ10_19120</name>
</gene>
<reference evidence="2" key="1">
    <citation type="journal article" date="2019" name="PLoS Negl. Trop. Dis.">
        <title>Revisiting the worldwide diversity of Leptospira species in the environment.</title>
        <authorList>
            <person name="Vincent A.T."/>
            <person name="Schiettekatte O."/>
            <person name="Bourhy P."/>
            <person name="Veyrier F.J."/>
            <person name="Picardeau M."/>
        </authorList>
    </citation>
    <scope>NUCLEOTIDE SEQUENCE [LARGE SCALE GENOMIC DNA]</scope>
    <source>
        <strain evidence="2">201800295</strain>
    </source>
</reference>
<evidence type="ECO:0000313" key="2">
    <source>
        <dbReference type="Proteomes" id="UP000297617"/>
    </source>
</evidence>
<dbReference type="RefSeq" id="WP_135755096.1">
    <property type="nucleotide sequence ID" value="NZ_RQFD01000023.1"/>
</dbReference>
<comment type="caution">
    <text evidence="1">The sequence shown here is derived from an EMBL/GenBank/DDBJ whole genome shotgun (WGS) entry which is preliminary data.</text>
</comment>
<name>A0ABY2L212_9LEPT</name>
<keyword evidence="2" id="KW-1185">Reference proteome</keyword>
<proteinExistence type="predicted"/>
<sequence length="246" mass="29068">MEIVLYGDNANLNLKLTLKLSIIISEMMERKNRELEQFKCFPVVADSDVLTTLDKDIKSLYPESSYIETINKIDFFRINFKTQENSLVAFYDLDRRENIPVKFEVDYYYQNAQIPKDHITLEEEPFLFFSNGYIYYYDLERIKAFKAFHGFIDSLYENVFAQISDILCCFNLRRKDFSHSDLLYILDKLSFQISQGRDFSAESIMIFLKALNNKKIRFKLNNNKIILTPLKAIIVMIKALLDEQVT</sequence>
<evidence type="ECO:0000313" key="1">
    <source>
        <dbReference type="EMBL" id="TGK45439.1"/>
    </source>
</evidence>